<comment type="caution">
    <text evidence="3">The sequence shown here is derived from an EMBL/GenBank/DDBJ whole genome shotgun (WGS) entry which is preliminary data.</text>
</comment>
<evidence type="ECO:0000256" key="1">
    <source>
        <dbReference type="SAM" id="Coils"/>
    </source>
</evidence>
<protein>
    <submittedName>
        <fullName evidence="3">Uncharacterized protein</fullName>
    </submittedName>
</protein>
<evidence type="ECO:0000313" key="4">
    <source>
        <dbReference type="Proteomes" id="UP001151760"/>
    </source>
</evidence>
<sequence length="260" mass="28144">MAELDAIRVLLKEQVASHKQLAEAFQAQMAALQAELQVTKKIVQAARHGGGGGDNLSLTLPRSIRLDAPTFSGTDLDSWKFAITEYFALLNTPVDQWLCVRELLVSKPTSLGDAFALAHVMEARLDDQGVNTNIIKLKSTHASQTLTKPTPRFDAPRQENPKPSLLLSPPKVGVNVGAAPLLIKWISSTERRNSSVKVVEADPNDAMESGYISIWNSLVGHSSPRSLQLWGTIVAGKWTRSVVVSLVSRVSITKSGSANS</sequence>
<evidence type="ECO:0000256" key="2">
    <source>
        <dbReference type="SAM" id="MobiDB-lite"/>
    </source>
</evidence>
<name>A0ABQ5FD75_9ASTR</name>
<proteinExistence type="predicted"/>
<accession>A0ABQ5FD75</accession>
<gene>
    <name evidence="3" type="ORF">Tco_1004657</name>
</gene>
<keyword evidence="4" id="KW-1185">Reference proteome</keyword>
<feature type="coiled-coil region" evidence="1">
    <location>
        <begin position="15"/>
        <end position="42"/>
    </location>
</feature>
<reference evidence="3" key="2">
    <citation type="submission" date="2022-01" db="EMBL/GenBank/DDBJ databases">
        <authorList>
            <person name="Yamashiro T."/>
            <person name="Shiraishi A."/>
            <person name="Satake H."/>
            <person name="Nakayama K."/>
        </authorList>
    </citation>
    <scope>NUCLEOTIDE SEQUENCE</scope>
</reference>
<dbReference type="EMBL" id="BQNB010017259">
    <property type="protein sequence ID" value="GJT61124.1"/>
    <property type="molecule type" value="Genomic_DNA"/>
</dbReference>
<feature type="region of interest" description="Disordered" evidence="2">
    <location>
        <begin position="146"/>
        <end position="165"/>
    </location>
</feature>
<keyword evidence="1" id="KW-0175">Coiled coil</keyword>
<reference evidence="3" key="1">
    <citation type="journal article" date="2022" name="Int. J. Mol. Sci.">
        <title>Draft Genome of Tanacetum Coccineum: Genomic Comparison of Closely Related Tanacetum-Family Plants.</title>
        <authorList>
            <person name="Yamashiro T."/>
            <person name="Shiraishi A."/>
            <person name="Nakayama K."/>
            <person name="Satake H."/>
        </authorList>
    </citation>
    <scope>NUCLEOTIDE SEQUENCE</scope>
</reference>
<dbReference type="Proteomes" id="UP001151760">
    <property type="component" value="Unassembled WGS sequence"/>
</dbReference>
<evidence type="ECO:0000313" key="3">
    <source>
        <dbReference type="EMBL" id="GJT61124.1"/>
    </source>
</evidence>
<organism evidence="3 4">
    <name type="scientific">Tanacetum coccineum</name>
    <dbReference type="NCBI Taxonomy" id="301880"/>
    <lineage>
        <taxon>Eukaryota</taxon>
        <taxon>Viridiplantae</taxon>
        <taxon>Streptophyta</taxon>
        <taxon>Embryophyta</taxon>
        <taxon>Tracheophyta</taxon>
        <taxon>Spermatophyta</taxon>
        <taxon>Magnoliopsida</taxon>
        <taxon>eudicotyledons</taxon>
        <taxon>Gunneridae</taxon>
        <taxon>Pentapetalae</taxon>
        <taxon>asterids</taxon>
        <taxon>campanulids</taxon>
        <taxon>Asterales</taxon>
        <taxon>Asteraceae</taxon>
        <taxon>Asteroideae</taxon>
        <taxon>Anthemideae</taxon>
        <taxon>Anthemidinae</taxon>
        <taxon>Tanacetum</taxon>
    </lineage>
</organism>